<evidence type="ECO:0008006" key="4">
    <source>
        <dbReference type="Google" id="ProtNLM"/>
    </source>
</evidence>
<protein>
    <recommendedName>
        <fullName evidence="4">PE family protein</fullName>
    </recommendedName>
</protein>
<keyword evidence="3" id="KW-1185">Reference proteome</keyword>
<gene>
    <name evidence="2" type="ORF">SAMN04489732_118106</name>
</gene>
<evidence type="ECO:0000256" key="1">
    <source>
        <dbReference type="SAM" id="MobiDB-lite"/>
    </source>
</evidence>
<dbReference type="OrthoDB" id="3627045at2"/>
<evidence type="ECO:0000313" key="2">
    <source>
        <dbReference type="EMBL" id="SEP52011.1"/>
    </source>
</evidence>
<accession>A0A1H8YIZ6</accession>
<dbReference type="STRING" id="394193.SAMN04489732_118106"/>
<sequence length="120" mass="13143">MSDMPPVAPIMVGGYGSPGGYAFSDDEVDSVIKKWEDLLTDLRTDRMKATEIAEVLPPGDEPASRNFVETGVNPSGQSLKDEHQAMYDYTNNYLMALRAAKNKISVAEQQNRDAMNQTGA</sequence>
<evidence type="ECO:0000313" key="3">
    <source>
        <dbReference type="Proteomes" id="UP000198582"/>
    </source>
</evidence>
<dbReference type="EMBL" id="FOEF01000018">
    <property type="protein sequence ID" value="SEP52011.1"/>
    <property type="molecule type" value="Genomic_DNA"/>
</dbReference>
<dbReference type="Proteomes" id="UP000198582">
    <property type="component" value="Unassembled WGS sequence"/>
</dbReference>
<proteinExistence type="predicted"/>
<feature type="region of interest" description="Disordered" evidence="1">
    <location>
        <begin position="57"/>
        <end position="80"/>
    </location>
</feature>
<dbReference type="AlphaFoldDB" id="A0A1H8YIZ6"/>
<organism evidence="2 3">
    <name type="scientific">Amycolatopsis saalfeldensis</name>
    <dbReference type="NCBI Taxonomy" id="394193"/>
    <lineage>
        <taxon>Bacteria</taxon>
        <taxon>Bacillati</taxon>
        <taxon>Actinomycetota</taxon>
        <taxon>Actinomycetes</taxon>
        <taxon>Pseudonocardiales</taxon>
        <taxon>Pseudonocardiaceae</taxon>
        <taxon>Amycolatopsis</taxon>
    </lineage>
</organism>
<name>A0A1H8YIZ6_9PSEU</name>
<reference evidence="2 3" key="1">
    <citation type="submission" date="2016-10" db="EMBL/GenBank/DDBJ databases">
        <authorList>
            <person name="de Groot N.N."/>
        </authorList>
    </citation>
    <scope>NUCLEOTIDE SEQUENCE [LARGE SCALE GENOMIC DNA]</scope>
    <source>
        <strain evidence="2 3">DSM 44993</strain>
    </source>
</reference>